<dbReference type="InterPro" id="IPR036179">
    <property type="entry name" value="Ig-like_dom_sf"/>
</dbReference>
<reference evidence="12 13" key="1">
    <citation type="journal article" date="2021" name="BMC Biol.">
        <title>Horizontally acquired antibacterial genes associated with adaptive radiation of ladybird beetles.</title>
        <authorList>
            <person name="Li H.S."/>
            <person name="Tang X.F."/>
            <person name="Huang Y.H."/>
            <person name="Xu Z.Y."/>
            <person name="Chen M.L."/>
            <person name="Du X.Y."/>
            <person name="Qiu B.Y."/>
            <person name="Chen P.T."/>
            <person name="Zhang W."/>
            <person name="Slipinski A."/>
            <person name="Escalona H.E."/>
            <person name="Waterhouse R.M."/>
            <person name="Zwick A."/>
            <person name="Pang H."/>
        </authorList>
    </citation>
    <scope>NUCLEOTIDE SEQUENCE [LARGE SCALE GENOMIC DNA]</scope>
    <source>
        <strain evidence="12">SYSU2018</strain>
    </source>
</reference>
<dbReference type="EMBL" id="JABFTP020000021">
    <property type="protein sequence ID" value="KAL3270307.1"/>
    <property type="molecule type" value="Genomic_DNA"/>
</dbReference>
<dbReference type="Gene3D" id="2.60.40.10">
    <property type="entry name" value="Immunoglobulins"/>
    <property type="match status" value="6"/>
</dbReference>
<dbReference type="SUPFAM" id="SSF48726">
    <property type="entry name" value="Immunoglobulin"/>
    <property type="match status" value="6"/>
</dbReference>
<feature type="domain" description="Ig-like" evidence="11">
    <location>
        <begin position="385"/>
        <end position="478"/>
    </location>
</feature>
<dbReference type="AlphaFoldDB" id="A0ABD2MVX7"/>
<dbReference type="InterPro" id="IPR051275">
    <property type="entry name" value="Cell_adhesion_signaling"/>
</dbReference>
<feature type="domain" description="Ig-like" evidence="11">
    <location>
        <begin position="97"/>
        <end position="190"/>
    </location>
</feature>
<dbReference type="PRINTS" id="PR01832">
    <property type="entry name" value="VEGFRECEPTOR"/>
</dbReference>
<dbReference type="SMART" id="SM00408">
    <property type="entry name" value="IGc2"/>
    <property type="match status" value="6"/>
</dbReference>
<comment type="caution">
    <text evidence="12">The sequence shown here is derived from an EMBL/GenBank/DDBJ whole genome shotgun (WGS) entry which is preliminary data.</text>
</comment>
<accession>A0ABD2MVX7</accession>
<evidence type="ECO:0000256" key="4">
    <source>
        <dbReference type="ARBA" id="ARBA00022737"/>
    </source>
</evidence>
<dbReference type="FunFam" id="2.60.40.10:FF:000017">
    <property type="entry name" value="Down syndrome cell adhesion molecule b"/>
    <property type="match status" value="6"/>
</dbReference>
<proteinExistence type="predicted"/>
<evidence type="ECO:0000256" key="1">
    <source>
        <dbReference type="ARBA" id="ARBA00004479"/>
    </source>
</evidence>
<evidence type="ECO:0000256" key="10">
    <source>
        <dbReference type="ARBA" id="ARBA00023319"/>
    </source>
</evidence>
<keyword evidence="3" id="KW-0732">Signal</keyword>
<dbReference type="PROSITE" id="PS50835">
    <property type="entry name" value="IG_LIKE"/>
    <property type="match status" value="6"/>
</dbReference>
<dbReference type="GO" id="GO:0007155">
    <property type="term" value="P:cell adhesion"/>
    <property type="evidence" value="ECO:0007669"/>
    <property type="project" value="UniProtKB-KW"/>
</dbReference>
<evidence type="ECO:0000256" key="9">
    <source>
        <dbReference type="ARBA" id="ARBA00023180"/>
    </source>
</evidence>
<dbReference type="InterPro" id="IPR013098">
    <property type="entry name" value="Ig_I-set"/>
</dbReference>
<keyword evidence="2" id="KW-0812">Transmembrane</keyword>
<dbReference type="Pfam" id="PF13927">
    <property type="entry name" value="Ig_3"/>
    <property type="match status" value="4"/>
</dbReference>
<keyword evidence="8" id="KW-1015">Disulfide bond</keyword>
<evidence type="ECO:0000256" key="8">
    <source>
        <dbReference type="ARBA" id="ARBA00023157"/>
    </source>
</evidence>
<feature type="non-terminal residue" evidence="12">
    <location>
        <position position="1"/>
    </location>
</feature>
<feature type="domain" description="Ig-like" evidence="11">
    <location>
        <begin position="193"/>
        <end position="284"/>
    </location>
</feature>
<keyword evidence="6" id="KW-1133">Transmembrane helix</keyword>
<evidence type="ECO:0000313" key="12">
    <source>
        <dbReference type="EMBL" id="KAL3270307.1"/>
    </source>
</evidence>
<dbReference type="GO" id="GO:0048812">
    <property type="term" value="P:neuron projection morphogenesis"/>
    <property type="evidence" value="ECO:0007669"/>
    <property type="project" value="UniProtKB-ARBA"/>
</dbReference>
<feature type="domain" description="Ig-like" evidence="11">
    <location>
        <begin position="2"/>
        <end position="92"/>
    </location>
</feature>
<dbReference type="InterPro" id="IPR003599">
    <property type="entry name" value="Ig_sub"/>
</dbReference>
<evidence type="ECO:0000256" key="3">
    <source>
        <dbReference type="ARBA" id="ARBA00022729"/>
    </source>
</evidence>
<keyword evidence="4" id="KW-0677">Repeat</keyword>
<dbReference type="SMART" id="SM00409">
    <property type="entry name" value="IG"/>
    <property type="match status" value="6"/>
</dbReference>
<dbReference type="PANTHER" id="PTHR11640">
    <property type="entry name" value="NEPHRIN"/>
    <property type="match status" value="1"/>
</dbReference>
<evidence type="ECO:0000313" key="13">
    <source>
        <dbReference type="Proteomes" id="UP001516400"/>
    </source>
</evidence>
<evidence type="ECO:0000256" key="6">
    <source>
        <dbReference type="ARBA" id="ARBA00022989"/>
    </source>
</evidence>
<comment type="subcellular location">
    <subcellularLocation>
        <location evidence="1">Membrane</location>
        <topology evidence="1">Single-pass type I membrane protein</topology>
    </subcellularLocation>
</comment>
<organism evidence="12 13">
    <name type="scientific">Cryptolaemus montrouzieri</name>
    <dbReference type="NCBI Taxonomy" id="559131"/>
    <lineage>
        <taxon>Eukaryota</taxon>
        <taxon>Metazoa</taxon>
        <taxon>Ecdysozoa</taxon>
        <taxon>Arthropoda</taxon>
        <taxon>Hexapoda</taxon>
        <taxon>Insecta</taxon>
        <taxon>Pterygota</taxon>
        <taxon>Neoptera</taxon>
        <taxon>Endopterygota</taxon>
        <taxon>Coleoptera</taxon>
        <taxon>Polyphaga</taxon>
        <taxon>Cucujiformia</taxon>
        <taxon>Coccinelloidea</taxon>
        <taxon>Coccinellidae</taxon>
        <taxon>Scymninae</taxon>
        <taxon>Scymnini</taxon>
        <taxon>Cryptolaemus</taxon>
    </lineage>
</organism>
<sequence length="579" mass="62645">SPQISPFTFGDEPINAGETVSVQCTISKGDSPLNMTWLLDDKVIYPTDGITVMKMKRFSTLNIDSVQDIHSGKYTCLAVNAAGNNSFSAYLNVNVPPQIHPFDFGDETLNSGDMTMLTCMVPKGDLPLEIHWTVNEKPAEKVQGIFITKSKKRVSQLSLDDIQAHHAGKYSCIANNEAGRSVYSSYLHVNVVPQIILMDFGEEPINSGDFVSLTCSVHKGDLPIEIKWLHNNDSIGSNAGVMISFAGKKVSTLTIDNVQAKHAGTYICLAENKAGSAQSSATLHINVAPQILVMDFGEEPINSGDFASSTCSVHKGDLPIKIEWLHNNVSVKAADSIFVSMVGKKVSTLTIDNVQAKHAGIYTCLAENTAGGASHSVILHVNVLPQIHPFDFGDETVDSGDIVMLTCVVSKGDFPMKIYWLLNNQEINKNNGITIMNSNKRASQLTIESVQAHHAGEYSCVAENKAGFANYSTHLNVNVMPQIILTDFGEDSISSGELASLTCSVHKGDLPIKMEWRHNNKTIGINDGILVSMVGKKVSTLTIESVQDKHAGTFTCLAENKAGAAEYSVYLHVNGSTLD</sequence>
<dbReference type="Proteomes" id="UP001516400">
    <property type="component" value="Unassembled WGS sequence"/>
</dbReference>
<keyword evidence="13" id="KW-1185">Reference proteome</keyword>
<evidence type="ECO:0000256" key="2">
    <source>
        <dbReference type="ARBA" id="ARBA00022692"/>
    </source>
</evidence>
<feature type="domain" description="Ig-like" evidence="11">
    <location>
        <begin position="481"/>
        <end position="572"/>
    </location>
</feature>
<dbReference type="InterPro" id="IPR007110">
    <property type="entry name" value="Ig-like_dom"/>
</dbReference>
<dbReference type="GO" id="GO:0016020">
    <property type="term" value="C:membrane"/>
    <property type="evidence" value="ECO:0007669"/>
    <property type="project" value="UniProtKB-SubCell"/>
</dbReference>
<dbReference type="InterPro" id="IPR003598">
    <property type="entry name" value="Ig_sub2"/>
</dbReference>
<keyword evidence="9" id="KW-0325">Glycoprotein</keyword>
<protein>
    <recommendedName>
        <fullName evidence="11">Ig-like domain-containing protein</fullName>
    </recommendedName>
</protein>
<keyword evidence="5" id="KW-0130">Cell adhesion</keyword>
<keyword evidence="7" id="KW-0472">Membrane</keyword>
<name>A0ABD2MVX7_9CUCU</name>
<gene>
    <name evidence="12" type="ORF">HHI36_009358</name>
</gene>
<evidence type="ECO:0000259" key="11">
    <source>
        <dbReference type="PROSITE" id="PS50835"/>
    </source>
</evidence>
<dbReference type="InterPro" id="IPR013783">
    <property type="entry name" value="Ig-like_fold"/>
</dbReference>
<dbReference type="Pfam" id="PF07679">
    <property type="entry name" value="I-set"/>
    <property type="match status" value="2"/>
</dbReference>
<evidence type="ECO:0000256" key="7">
    <source>
        <dbReference type="ARBA" id="ARBA00023136"/>
    </source>
</evidence>
<keyword evidence="10" id="KW-0393">Immunoglobulin domain</keyword>
<feature type="domain" description="Ig-like" evidence="11">
    <location>
        <begin position="289"/>
        <end position="380"/>
    </location>
</feature>
<evidence type="ECO:0000256" key="5">
    <source>
        <dbReference type="ARBA" id="ARBA00022889"/>
    </source>
</evidence>